<keyword evidence="2" id="KW-1185">Reference proteome</keyword>
<sequence>MSHRRPTSISHTKQNYNKQNIDLEYFTLIPVKTSAIGLQPKLLKHLQNKMRIANGSTEKTVFKKMIHVFVENEGATVPNWQYEKLLCEDSFIEKNGSGTSASDVPACTHFLYEGIFA</sequence>
<proteinExistence type="predicted"/>
<dbReference type="HOGENOM" id="CLU_168464_0_0_1"/>
<dbReference type="Proteomes" id="UP000054279">
    <property type="component" value="Unassembled WGS sequence"/>
</dbReference>
<accession>A0A0C9VYD9</accession>
<dbReference type="EMBL" id="KN837119">
    <property type="protein sequence ID" value="KIJ44010.1"/>
    <property type="molecule type" value="Genomic_DNA"/>
</dbReference>
<organism evidence="1 2">
    <name type="scientific">Sphaerobolus stellatus (strain SS14)</name>
    <dbReference type="NCBI Taxonomy" id="990650"/>
    <lineage>
        <taxon>Eukaryota</taxon>
        <taxon>Fungi</taxon>
        <taxon>Dikarya</taxon>
        <taxon>Basidiomycota</taxon>
        <taxon>Agaricomycotina</taxon>
        <taxon>Agaricomycetes</taxon>
        <taxon>Phallomycetidae</taxon>
        <taxon>Geastrales</taxon>
        <taxon>Sphaerobolaceae</taxon>
        <taxon>Sphaerobolus</taxon>
    </lineage>
</organism>
<reference evidence="1 2" key="1">
    <citation type="submission" date="2014-06" db="EMBL/GenBank/DDBJ databases">
        <title>Evolutionary Origins and Diversification of the Mycorrhizal Mutualists.</title>
        <authorList>
            <consortium name="DOE Joint Genome Institute"/>
            <consortium name="Mycorrhizal Genomics Consortium"/>
            <person name="Kohler A."/>
            <person name="Kuo A."/>
            <person name="Nagy L.G."/>
            <person name="Floudas D."/>
            <person name="Copeland A."/>
            <person name="Barry K.W."/>
            <person name="Cichocki N."/>
            <person name="Veneault-Fourrey C."/>
            <person name="LaButti K."/>
            <person name="Lindquist E.A."/>
            <person name="Lipzen A."/>
            <person name="Lundell T."/>
            <person name="Morin E."/>
            <person name="Murat C."/>
            <person name="Riley R."/>
            <person name="Ohm R."/>
            <person name="Sun H."/>
            <person name="Tunlid A."/>
            <person name="Henrissat B."/>
            <person name="Grigoriev I.V."/>
            <person name="Hibbett D.S."/>
            <person name="Martin F."/>
        </authorList>
    </citation>
    <scope>NUCLEOTIDE SEQUENCE [LARGE SCALE GENOMIC DNA]</scope>
    <source>
        <strain evidence="1 2">SS14</strain>
    </source>
</reference>
<name>A0A0C9VYD9_SPHS4</name>
<gene>
    <name evidence="1" type="ORF">M422DRAFT_252504</name>
</gene>
<dbReference type="AlphaFoldDB" id="A0A0C9VYD9"/>
<evidence type="ECO:0000313" key="1">
    <source>
        <dbReference type="EMBL" id="KIJ44010.1"/>
    </source>
</evidence>
<evidence type="ECO:0000313" key="2">
    <source>
        <dbReference type="Proteomes" id="UP000054279"/>
    </source>
</evidence>
<protein>
    <submittedName>
        <fullName evidence="1">Uncharacterized protein</fullName>
    </submittedName>
</protein>